<name>A0A2P5HE30_DIAHE</name>
<proteinExistence type="predicted"/>
<gene>
    <name evidence="1" type="ORF">DHEL01_v213116</name>
</gene>
<dbReference type="Proteomes" id="UP000094444">
    <property type="component" value="Unassembled WGS sequence"/>
</dbReference>
<dbReference type="InParanoid" id="A0A2P5HE30"/>
<sequence>MGDEEIISQEDLTSVAAYLVRKGASLEAGSSRMKGPSLTPLQYALEVLKRGGRMKVHAPVALIMLGAKWDMPLVSDSTQTASFLSHCVRIAMRLKPYLTEKPMDYARVIKAIVSITRGCTSNPAPTQGSEHPMHALLDAFSIVANKTNPESPGRRNRFAIEAVGRLLLSTGIRPAGDDMENWKKLIARNRKGKNADKWATSPWRHLIANLPTAAAQATT</sequence>
<dbReference type="EMBL" id="MAVT02005181">
    <property type="protein sequence ID" value="POS68490.1"/>
    <property type="molecule type" value="Genomic_DNA"/>
</dbReference>
<evidence type="ECO:0000313" key="1">
    <source>
        <dbReference type="EMBL" id="POS68490.1"/>
    </source>
</evidence>
<organism evidence="1 2">
    <name type="scientific">Diaporthe helianthi</name>
    <dbReference type="NCBI Taxonomy" id="158607"/>
    <lineage>
        <taxon>Eukaryota</taxon>
        <taxon>Fungi</taxon>
        <taxon>Dikarya</taxon>
        <taxon>Ascomycota</taxon>
        <taxon>Pezizomycotina</taxon>
        <taxon>Sordariomycetes</taxon>
        <taxon>Sordariomycetidae</taxon>
        <taxon>Diaporthales</taxon>
        <taxon>Diaporthaceae</taxon>
        <taxon>Diaporthe</taxon>
    </lineage>
</organism>
<evidence type="ECO:0000313" key="2">
    <source>
        <dbReference type="Proteomes" id="UP000094444"/>
    </source>
</evidence>
<comment type="caution">
    <text evidence="1">The sequence shown here is derived from an EMBL/GenBank/DDBJ whole genome shotgun (WGS) entry which is preliminary data.</text>
</comment>
<keyword evidence="2" id="KW-1185">Reference proteome</keyword>
<accession>A0A2P5HE30</accession>
<dbReference type="AlphaFoldDB" id="A0A2P5HE30"/>
<reference evidence="1" key="1">
    <citation type="submission" date="2017-09" db="EMBL/GenBank/DDBJ databases">
        <title>Polyketide synthases of a Diaporthe helianthi virulent isolate.</title>
        <authorList>
            <person name="Baroncelli R."/>
        </authorList>
    </citation>
    <scope>NUCLEOTIDE SEQUENCE [LARGE SCALE GENOMIC DNA]</scope>
    <source>
        <strain evidence="1">7/96</strain>
    </source>
</reference>
<protein>
    <submittedName>
        <fullName evidence="1">Uncharacterized protein</fullName>
    </submittedName>
</protein>